<comment type="caution">
    <text evidence="8">The sequence shown here is derived from an EMBL/GenBank/DDBJ whole genome shotgun (WGS) entry which is preliminary data.</text>
</comment>
<evidence type="ECO:0000256" key="1">
    <source>
        <dbReference type="ARBA" id="ARBA00004141"/>
    </source>
</evidence>
<evidence type="ECO:0000256" key="6">
    <source>
        <dbReference type="SAM" id="Phobius"/>
    </source>
</evidence>
<feature type="transmembrane region" description="Helical" evidence="6">
    <location>
        <begin position="40"/>
        <end position="60"/>
    </location>
</feature>
<feature type="transmembrane region" description="Helical" evidence="6">
    <location>
        <begin position="72"/>
        <end position="92"/>
    </location>
</feature>
<evidence type="ECO:0000313" key="9">
    <source>
        <dbReference type="Proteomes" id="UP001373714"/>
    </source>
</evidence>
<dbReference type="Proteomes" id="UP001373714">
    <property type="component" value="Unassembled WGS sequence"/>
</dbReference>
<comment type="subcellular location">
    <subcellularLocation>
        <location evidence="1">Membrane</location>
        <topology evidence="1">Multi-pass membrane protein</topology>
    </subcellularLocation>
</comment>
<keyword evidence="3 6" id="KW-1133">Transmembrane helix</keyword>
<evidence type="ECO:0000256" key="2">
    <source>
        <dbReference type="ARBA" id="ARBA00022692"/>
    </source>
</evidence>
<evidence type="ECO:0000256" key="3">
    <source>
        <dbReference type="ARBA" id="ARBA00022989"/>
    </source>
</evidence>
<comment type="similarity">
    <text evidence="5">Belongs to the SAT4 family.</text>
</comment>
<reference evidence="8 9" key="1">
    <citation type="submission" date="2019-10" db="EMBL/GenBank/DDBJ databases">
        <authorList>
            <person name="Palmer J.M."/>
        </authorList>
    </citation>
    <scope>NUCLEOTIDE SEQUENCE [LARGE SCALE GENOMIC DNA]</scope>
    <source>
        <strain evidence="8 9">TWF730</strain>
    </source>
</reference>
<keyword evidence="2 6" id="KW-0812">Transmembrane</keyword>
<dbReference type="PANTHER" id="PTHR33048:SF47">
    <property type="entry name" value="INTEGRAL MEMBRANE PROTEIN-RELATED"/>
    <property type="match status" value="1"/>
</dbReference>
<feature type="domain" description="Rhodopsin" evidence="7">
    <location>
        <begin position="56"/>
        <end position="302"/>
    </location>
</feature>
<sequence length="402" mass="44936">MYYTFNNPESNTANAAGTNLANSGASMSGGSYTTDLKTGALVEVILPLLATFGIFLRFYIRLNNSISIKWDDYFILLSLPLTWALWAIWVYITVSIVPATISTLPLERLSGFLLWLWIHDLCNVLAVMLIKISIVIFYYRAFATTQKAKHWLFAIFLLSIIQFIMRVVNVFVSCFPLKDTWENPWSCPSPENGGTDYLHKLTIVAEAFGLFTEFTLLVYPFPFVWKSHLKISKKLALCIVFFTGFVTCATQAVRIYVLEMYLYHPSDFGRDVTAPSLVLCALFETGLGTFVVCMVAIWGPVREYFRRAVGKCKHEEKALPIEEKRRSGRNSRTVVPISSTGGTMTTGTSTLVGVDKGVGEIQVGSPVVSERSGLMTPFVTELEEGEDVEPWGRNIAGMSRVP</sequence>
<feature type="transmembrane region" description="Helical" evidence="6">
    <location>
        <begin position="151"/>
        <end position="172"/>
    </location>
</feature>
<feature type="transmembrane region" description="Helical" evidence="6">
    <location>
        <begin position="112"/>
        <end position="139"/>
    </location>
</feature>
<evidence type="ECO:0000313" key="8">
    <source>
        <dbReference type="EMBL" id="KAK6343410.1"/>
    </source>
</evidence>
<dbReference type="InterPro" id="IPR052337">
    <property type="entry name" value="SAT4-like"/>
</dbReference>
<evidence type="ECO:0000256" key="4">
    <source>
        <dbReference type="ARBA" id="ARBA00023136"/>
    </source>
</evidence>
<protein>
    <recommendedName>
        <fullName evidence="7">Rhodopsin domain-containing protein</fullName>
    </recommendedName>
</protein>
<dbReference type="AlphaFoldDB" id="A0AAV9ULD1"/>
<dbReference type="EMBL" id="JAVHNS010000009">
    <property type="protein sequence ID" value="KAK6343410.1"/>
    <property type="molecule type" value="Genomic_DNA"/>
</dbReference>
<dbReference type="PANTHER" id="PTHR33048">
    <property type="entry name" value="PTH11-LIKE INTEGRAL MEMBRANE PROTEIN (AFU_ORTHOLOGUE AFUA_5G11245)"/>
    <property type="match status" value="1"/>
</dbReference>
<feature type="transmembrane region" description="Helical" evidence="6">
    <location>
        <begin position="201"/>
        <end position="223"/>
    </location>
</feature>
<feature type="transmembrane region" description="Helical" evidence="6">
    <location>
        <begin position="235"/>
        <end position="256"/>
    </location>
</feature>
<evidence type="ECO:0000256" key="5">
    <source>
        <dbReference type="ARBA" id="ARBA00038359"/>
    </source>
</evidence>
<feature type="transmembrane region" description="Helical" evidence="6">
    <location>
        <begin position="276"/>
        <end position="298"/>
    </location>
</feature>
<keyword evidence="4 6" id="KW-0472">Membrane</keyword>
<name>A0AAV9ULD1_9PEZI</name>
<accession>A0AAV9ULD1</accession>
<proteinExistence type="inferred from homology"/>
<dbReference type="Pfam" id="PF20684">
    <property type="entry name" value="Fung_rhodopsin"/>
    <property type="match status" value="1"/>
</dbReference>
<gene>
    <name evidence="8" type="ORF">TWF730_010999</name>
</gene>
<dbReference type="GO" id="GO:0016020">
    <property type="term" value="C:membrane"/>
    <property type="evidence" value="ECO:0007669"/>
    <property type="project" value="UniProtKB-SubCell"/>
</dbReference>
<dbReference type="InterPro" id="IPR049326">
    <property type="entry name" value="Rhodopsin_dom_fungi"/>
</dbReference>
<evidence type="ECO:0000259" key="7">
    <source>
        <dbReference type="Pfam" id="PF20684"/>
    </source>
</evidence>
<keyword evidence="9" id="KW-1185">Reference proteome</keyword>
<organism evidence="8 9">
    <name type="scientific">Orbilia blumenaviensis</name>
    <dbReference type="NCBI Taxonomy" id="1796055"/>
    <lineage>
        <taxon>Eukaryota</taxon>
        <taxon>Fungi</taxon>
        <taxon>Dikarya</taxon>
        <taxon>Ascomycota</taxon>
        <taxon>Pezizomycotina</taxon>
        <taxon>Orbiliomycetes</taxon>
        <taxon>Orbiliales</taxon>
        <taxon>Orbiliaceae</taxon>
        <taxon>Orbilia</taxon>
    </lineage>
</organism>